<keyword evidence="3" id="KW-1185">Reference proteome</keyword>
<feature type="region of interest" description="Disordered" evidence="1">
    <location>
        <begin position="117"/>
        <end position="145"/>
    </location>
</feature>
<evidence type="ECO:0000313" key="2">
    <source>
        <dbReference type="EMBL" id="MTD93049.1"/>
    </source>
</evidence>
<evidence type="ECO:0000256" key="1">
    <source>
        <dbReference type="SAM" id="MobiDB-lite"/>
    </source>
</evidence>
<reference evidence="2 3" key="1">
    <citation type="submission" date="2019-11" db="EMBL/GenBank/DDBJ databases">
        <title>Identification of a novel strain.</title>
        <authorList>
            <person name="Xu Q."/>
            <person name="Wang G."/>
        </authorList>
    </citation>
    <scope>NUCLEOTIDE SEQUENCE [LARGE SCALE GENOMIC DNA]</scope>
    <source>
        <strain evidence="3">xq</strain>
    </source>
</reference>
<comment type="caution">
    <text evidence="2">The sequence shown here is derived from an EMBL/GenBank/DDBJ whole genome shotgun (WGS) entry which is preliminary data.</text>
</comment>
<name>A0A6I3KFH8_9HYPH</name>
<sequence length="145" mass="16138">MRPLLQQLQDMHIRIAETATHEETLVRALSEALDRLDQQLLQDVQTIASEHEARRSAILGELQGLASSIGMFQVQHPQVTARADLEEPTYLPTAGDWREAASNIRDDLEPVSASAAPRALFPHERRANESAAPVSLMQRRRRAAG</sequence>
<dbReference type="AlphaFoldDB" id="A0A6I3KFH8"/>
<protein>
    <submittedName>
        <fullName evidence="2">Uncharacterized protein</fullName>
    </submittedName>
</protein>
<dbReference type="EMBL" id="WMBQ01000001">
    <property type="protein sequence ID" value="MTD93049.1"/>
    <property type="molecule type" value="Genomic_DNA"/>
</dbReference>
<proteinExistence type="predicted"/>
<accession>A0A6I3KFH8</accession>
<evidence type="ECO:0000313" key="3">
    <source>
        <dbReference type="Proteomes" id="UP000440694"/>
    </source>
</evidence>
<organism evidence="2 3">
    <name type="scientific">Hyphomicrobium album</name>
    <dbReference type="NCBI Taxonomy" id="2665159"/>
    <lineage>
        <taxon>Bacteria</taxon>
        <taxon>Pseudomonadati</taxon>
        <taxon>Pseudomonadota</taxon>
        <taxon>Alphaproteobacteria</taxon>
        <taxon>Hyphomicrobiales</taxon>
        <taxon>Hyphomicrobiaceae</taxon>
        <taxon>Hyphomicrobium</taxon>
    </lineage>
</organism>
<dbReference type="Proteomes" id="UP000440694">
    <property type="component" value="Unassembled WGS sequence"/>
</dbReference>
<dbReference type="RefSeq" id="WP_154737623.1">
    <property type="nucleotide sequence ID" value="NZ_WMBQ01000001.1"/>
</dbReference>
<gene>
    <name evidence="2" type="ORF">GIW81_01730</name>
</gene>